<protein>
    <submittedName>
        <fullName evidence="1">Uncharacterized protein</fullName>
    </submittedName>
</protein>
<dbReference type="EMBL" id="BK015164">
    <property type="protein sequence ID" value="DAD93700.1"/>
    <property type="molecule type" value="Genomic_DNA"/>
</dbReference>
<evidence type="ECO:0000313" key="1">
    <source>
        <dbReference type="EMBL" id="DAD93700.1"/>
    </source>
</evidence>
<accession>A0A8S5NH67</accession>
<sequence>MLKQKTAVLQLVSCMAASILEIGGRKTMSDNEIAKQSQSLPSINIHAEHEGVAIGYTDSVNTTLNVVLVDGKKSPLSKDYYALLMGYDPFEKDYVLVSKDRALTEYIQNDVKTKFSDLTPEAITAIKEIPAVISCEADGTKSQQAVFAFIKDIRIQENGIKVYFQKYFPFPYSILRTYQQELALHLFEYTRTHWTIKNVDLIEVLQDAGVFPGR</sequence>
<organism evidence="1">
    <name type="scientific">Siphoviridae sp. ctLmu1</name>
    <dbReference type="NCBI Taxonomy" id="2826253"/>
    <lineage>
        <taxon>Viruses</taxon>
        <taxon>Duplodnaviria</taxon>
        <taxon>Heunggongvirae</taxon>
        <taxon>Uroviricota</taxon>
        <taxon>Caudoviricetes</taxon>
    </lineage>
</organism>
<proteinExistence type="predicted"/>
<reference evidence="1" key="1">
    <citation type="journal article" date="2021" name="Proc. Natl. Acad. Sci. U.S.A.">
        <title>A Catalog of Tens of Thousands of Viruses from Human Metagenomes Reveals Hidden Associations with Chronic Diseases.</title>
        <authorList>
            <person name="Tisza M.J."/>
            <person name="Buck C.B."/>
        </authorList>
    </citation>
    <scope>NUCLEOTIDE SEQUENCE</scope>
    <source>
        <strain evidence="1">CtLmu1</strain>
    </source>
</reference>
<name>A0A8S5NH67_9CAUD</name>